<gene>
    <name evidence="2" type="primary">LOC110975877</name>
</gene>
<dbReference type="RefSeq" id="XP_022084420.1">
    <property type="nucleotide sequence ID" value="XM_022228728.1"/>
</dbReference>
<dbReference type="AlphaFoldDB" id="A0A8B7XWK4"/>
<name>A0A8B7XWK4_ACAPL</name>
<organism evidence="1 2">
    <name type="scientific">Acanthaster planci</name>
    <name type="common">Crown-of-thorns starfish</name>
    <dbReference type="NCBI Taxonomy" id="133434"/>
    <lineage>
        <taxon>Eukaryota</taxon>
        <taxon>Metazoa</taxon>
        <taxon>Echinodermata</taxon>
        <taxon>Eleutherozoa</taxon>
        <taxon>Asterozoa</taxon>
        <taxon>Asteroidea</taxon>
        <taxon>Valvatacea</taxon>
        <taxon>Valvatida</taxon>
        <taxon>Acanthasteridae</taxon>
        <taxon>Acanthaster</taxon>
    </lineage>
</organism>
<dbReference type="Gene3D" id="3.40.50.300">
    <property type="entry name" value="P-loop containing nucleotide triphosphate hydrolases"/>
    <property type="match status" value="1"/>
</dbReference>
<dbReference type="PANTHER" id="PTHR48312:SF1">
    <property type="entry name" value="SULFOTRANSFERASE"/>
    <property type="match status" value="1"/>
</dbReference>
<sequence length="271" mass="31148">MADLTPQQHRIFCWSTSRCLSTVFMKCLSMTEGALAWLEPFSTAEHYGPQGRLLPPGVVPKEPDYKHAWVKQKLEGDFEGHSLVFVKDLAYAVTERLQFLPNGYRHSFLIRHPLKSFMSFYRLLKKTFGESEVDFQGWLPQKGFGYGELAELADYVERDLRQPLVIVDADDIQRQPKVMVEKYCRALGLPFSESILTWEPGIPKNWILRKAITEAGDYSPFIATMVNSHSFIRSSCQTTISQEEVPQVVKEMVEVALPFYEKLHARRLLPS</sequence>
<dbReference type="SUPFAM" id="SSF52540">
    <property type="entry name" value="P-loop containing nucleoside triphosphate hydrolases"/>
    <property type="match status" value="1"/>
</dbReference>
<accession>A0A8B7XWK4</accession>
<protein>
    <submittedName>
        <fullName evidence="2">Branched-chain-amino-acid aminotransferase-like protein 2</fullName>
    </submittedName>
</protein>
<evidence type="ECO:0000313" key="1">
    <source>
        <dbReference type="Proteomes" id="UP000694845"/>
    </source>
</evidence>
<reference evidence="2" key="1">
    <citation type="submission" date="2025-08" db="UniProtKB">
        <authorList>
            <consortium name="RefSeq"/>
        </authorList>
    </citation>
    <scope>IDENTIFICATION</scope>
</reference>
<dbReference type="GeneID" id="110975877"/>
<dbReference type="PANTHER" id="PTHR48312">
    <property type="match status" value="1"/>
</dbReference>
<evidence type="ECO:0000313" key="2">
    <source>
        <dbReference type="RefSeq" id="XP_022084420.1"/>
    </source>
</evidence>
<dbReference type="OMA" id="RICYDIK"/>
<dbReference type="InterPro" id="IPR027417">
    <property type="entry name" value="P-loop_NTPase"/>
</dbReference>
<proteinExistence type="predicted"/>
<keyword evidence="1" id="KW-1185">Reference proteome</keyword>
<dbReference type="KEGG" id="aplc:110975877"/>
<dbReference type="Proteomes" id="UP000694845">
    <property type="component" value="Unplaced"/>
</dbReference>
<dbReference type="OrthoDB" id="416710at2759"/>